<name>S8EF08_9LAMI</name>
<keyword evidence="2" id="KW-1185">Reference proteome</keyword>
<evidence type="ECO:0000313" key="1">
    <source>
        <dbReference type="EMBL" id="EPS71147.1"/>
    </source>
</evidence>
<organism evidence="1 2">
    <name type="scientific">Genlisea aurea</name>
    <dbReference type="NCBI Taxonomy" id="192259"/>
    <lineage>
        <taxon>Eukaryota</taxon>
        <taxon>Viridiplantae</taxon>
        <taxon>Streptophyta</taxon>
        <taxon>Embryophyta</taxon>
        <taxon>Tracheophyta</taxon>
        <taxon>Spermatophyta</taxon>
        <taxon>Magnoliopsida</taxon>
        <taxon>eudicotyledons</taxon>
        <taxon>Gunneridae</taxon>
        <taxon>Pentapetalae</taxon>
        <taxon>asterids</taxon>
        <taxon>lamiids</taxon>
        <taxon>Lamiales</taxon>
        <taxon>Lentibulariaceae</taxon>
        <taxon>Genlisea</taxon>
    </lineage>
</organism>
<sequence length="165" mass="19074">QKYWIDERNRNCFILFARDLSICWGENPSYWRWSRSLIIFLVLCSEEQVDVADLVEVCWLDVTGKFDISHLSPHVTYSILFNVKINDTANGFQNNPVNLRLTVPGKTPQEHAKNLMQYPKGQWIEIPVGQLKTSNQESGEMTFSLHEHSGTWKRGLVIKGVVIRP</sequence>
<feature type="non-terminal residue" evidence="1">
    <location>
        <position position="1"/>
    </location>
</feature>
<dbReference type="Pfam" id="PF14299">
    <property type="entry name" value="PP2"/>
    <property type="match status" value="1"/>
</dbReference>
<dbReference type="GO" id="GO:0030246">
    <property type="term" value="F:carbohydrate binding"/>
    <property type="evidence" value="ECO:0007669"/>
    <property type="project" value="InterPro"/>
</dbReference>
<reference evidence="1 2" key="1">
    <citation type="journal article" date="2013" name="BMC Genomics">
        <title>The miniature genome of a carnivorous plant Genlisea aurea contains a low number of genes and short non-coding sequences.</title>
        <authorList>
            <person name="Leushkin E.V."/>
            <person name="Sutormin R.A."/>
            <person name="Nabieva E.R."/>
            <person name="Penin A.A."/>
            <person name="Kondrashov A.S."/>
            <person name="Logacheva M.D."/>
        </authorList>
    </citation>
    <scope>NUCLEOTIDE SEQUENCE [LARGE SCALE GENOMIC DNA]</scope>
</reference>
<comment type="caution">
    <text evidence="1">The sequence shown here is derived from an EMBL/GenBank/DDBJ whole genome shotgun (WGS) entry which is preliminary data.</text>
</comment>
<feature type="non-terminal residue" evidence="1">
    <location>
        <position position="165"/>
    </location>
</feature>
<dbReference type="InterPro" id="IPR025886">
    <property type="entry name" value="PP2-like"/>
</dbReference>
<dbReference type="PANTHER" id="PTHR48478:SF1">
    <property type="entry name" value="LECTIN-LIKE"/>
    <property type="match status" value="1"/>
</dbReference>
<proteinExistence type="predicted"/>
<dbReference type="AlphaFoldDB" id="S8EF08"/>
<protein>
    <submittedName>
        <fullName evidence="1">Uncharacterized protein</fullName>
    </submittedName>
</protein>
<evidence type="ECO:0000313" key="2">
    <source>
        <dbReference type="Proteomes" id="UP000015453"/>
    </source>
</evidence>
<gene>
    <name evidence="1" type="ORF">M569_03613</name>
</gene>
<dbReference type="InterPro" id="IPR052147">
    <property type="entry name" value="PP2-like/Lectin"/>
</dbReference>
<dbReference type="OrthoDB" id="533833at2759"/>
<dbReference type="Proteomes" id="UP000015453">
    <property type="component" value="Unassembled WGS sequence"/>
</dbReference>
<dbReference type="EMBL" id="AUSU01001384">
    <property type="protein sequence ID" value="EPS71147.1"/>
    <property type="molecule type" value="Genomic_DNA"/>
</dbReference>
<dbReference type="PANTHER" id="PTHR48478">
    <property type="entry name" value="LECTIN-LIKE"/>
    <property type="match status" value="1"/>
</dbReference>
<accession>S8EF08</accession>